<reference evidence="3" key="2">
    <citation type="submission" date="2020-05" db="UniProtKB">
        <authorList>
            <consortium name="EnsemblMetazoa"/>
        </authorList>
    </citation>
    <scope>IDENTIFICATION</scope>
</reference>
<evidence type="ECO:0000313" key="2">
    <source>
        <dbReference type="EMBL" id="KFB34930.1"/>
    </source>
</evidence>
<keyword evidence="1" id="KW-0812">Transmembrane</keyword>
<dbReference type="VEuPathDB" id="VectorBase:ASIS021565"/>
<reference evidence="2 4" key="1">
    <citation type="journal article" date="2014" name="BMC Genomics">
        <title>Genome sequence of Anopheles sinensis provides insight into genetics basis of mosquito competence for malaria parasites.</title>
        <authorList>
            <person name="Zhou D."/>
            <person name="Zhang D."/>
            <person name="Ding G."/>
            <person name="Shi L."/>
            <person name="Hou Q."/>
            <person name="Ye Y."/>
            <person name="Xu Y."/>
            <person name="Zhou H."/>
            <person name="Xiong C."/>
            <person name="Li S."/>
            <person name="Yu J."/>
            <person name="Hong S."/>
            <person name="Yu X."/>
            <person name="Zou P."/>
            <person name="Chen C."/>
            <person name="Chang X."/>
            <person name="Wang W."/>
            <person name="Lv Y."/>
            <person name="Sun Y."/>
            <person name="Ma L."/>
            <person name="Shen B."/>
            <person name="Zhu C."/>
        </authorList>
    </citation>
    <scope>NUCLEOTIDE SEQUENCE [LARGE SCALE GENOMIC DNA]</scope>
</reference>
<name>A0A084VAD6_ANOSI</name>
<dbReference type="EnsemblMetazoa" id="ASIC000616-RA">
    <property type="protein sequence ID" value="ASIC000616-PA"/>
    <property type="gene ID" value="ASIC000616"/>
</dbReference>
<evidence type="ECO:0000313" key="4">
    <source>
        <dbReference type="Proteomes" id="UP000030765"/>
    </source>
</evidence>
<keyword evidence="4" id="KW-1185">Reference proteome</keyword>
<dbReference type="EMBL" id="KE524109">
    <property type="protein sequence ID" value="KFB34930.1"/>
    <property type="molecule type" value="Genomic_DNA"/>
</dbReference>
<gene>
    <name evidence="2" type="ORF">ZHAS_00000616</name>
</gene>
<sequence>MVYSEESEESERARARAASPKLLVLLLSALPAAPVYFWYIRPRDNEVAAKRPDYNFSRAARDVRYCLPVCPFSVHFVRWSSRLFEMPGGVMSKIDELHRLEKAISSLSKEVPSVYLQLVALSGASINHQQSWLDGNRAIDGMPHPRPN</sequence>
<dbReference type="Proteomes" id="UP000030765">
    <property type="component" value="Unassembled WGS sequence"/>
</dbReference>
<dbReference type="EMBL" id="ATLV01003063">
    <property type="status" value="NOT_ANNOTATED_CDS"/>
    <property type="molecule type" value="Genomic_DNA"/>
</dbReference>
<dbReference type="VEuPathDB" id="VectorBase:ASIC000616"/>
<keyword evidence="1" id="KW-1133">Transmembrane helix</keyword>
<feature type="transmembrane region" description="Helical" evidence="1">
    <location>
        <begin position="22"/>
        <end position="40"/>
    </location>
</feature>
<accession>A0A084VAD6</accession>
<keyword evidence="1" id="KW-0472">Membrane</keyword>
<protein>
    <submittedName>
        <fullName evidence="2 3">Uncharacterized protein</fullName>
    </submittedName>
</protein>
<evidence type="ECO:0000313" key="3">
    <source>
        <dbReference type="EnsemblMetazoa" id="ASIC000616-PA"/>
    </source>
</evidence>
<proteinExistence type="predicted"/>
<dbReference type="AlphaFoldDB" id="A0A084VAD6"/>
<evidence type="ECO:0000256" key="1">
    <source>
        <dbReference type="SAM" id="Phobius"/>
    </source>
</evidence>
<organism evidence="2">
    <name type="scientific">Anopheles sinensis</name>
    <name type="common">Mosquito</name>
    <dbReference type="NCBI Taxonomy" id="74873"/>
    <lineage>
        <taxon>Eukaryota</taxon>
        <taxon>Metazoa</taxon>
        <taxon>Ecdysozoa</taxon>
        <taxon>Arthropoda</taxon>
        <taxon>Hexapoda</taxon>
        <taxon>Insecta</taxon>
        <taxon>Pterygota</taxon>
        <taxon>Neoptera</taxon>
        <taxon>Endopterygota</taxon>
        <taxon>Diptera</taxon>
        <taxon>Nematocera</taxon>
        <taxon>Culicoidea</taxon>
        <taxon>Culicidae</taxon>
        <taxon>Anophelinae</taxon>
        <taxon>Anopheles</taxon>
    </lineage>
</organism>